<reference evidence="2" key="1">
    <citation type="submission" date="2022-07" db="EMBL/GenBank/DDBJ databases">
        <title>Taxonomy of Novel Oxalotrophic and Methylotrophic Bacteria.</title>
        <authorList>
            <person name="Sahin N."/>
            <person name="Tani A."/>
        </authorList>
    </citation>
    <scope>NUCLEOTIDE SEQUENCE</scope>
    <source>
        <strain evidence="2">AM327</strain>
    </source>
</reference>
<evidence type="ECO:0000313" key="3">
    <source>
        <dbReference type="Proteomes" id="UP001143545"/>
    </source>
</evidence>
<dbReference type="PANTHER" id="PTHR43415">
    <property type="entry name" value="SPERMIDINE N(1)-ACETYLTRANSFERASE"/>
    <property type="match status" value="1"/>
</dbReference>
<dbReference type="Gene3D" id="3.40.630.30">
    <property type="match status" value="1"/>
</dbReference>
<dbReference type="RefSeq" id="WP_281753608.1">
    <property type="nucleotide sequence ID" value="NZ_BRVP01000008.1"/>
</dbReference>
<evidence type="ECO:0000259" key="1">
    <source>
        <dbReference type="PROSITE" id="PS51186"/>
    </source>
</evidence>
<dbReference type="PROSITE" id="PS51186">
    <property type="entry name" value="GNAT"/>
    <property type="match status" value="1"/>
</dbReference>
<dbReference type="InterPro" id="IPR000182">
    <property type="entry name" value="GNAT_dom"/>
</dbReference>
<dbReference type="InterPro" id="IPR016181">
    <property type="entry name" value="Acyl_CoA_acyltransferase"/>
</dbReference>
<keyword evidence="3" id="KW-1185">Reference proteome</keyword>
<dbReference type="SUPFAM" id="SSF55729">
    <property type="entry name" value="Acyl-CoA N-acyltransferases (Nat)"/>
    <property type="match status" value="1"/>
</dbReference>
<sequence length="174" mass="20148">MLTLKGTYCYLRALEPEDLDFLYQIENDENVWEVSETITPYSKFILKQYLENSHRDIFDVKQLRLSIVTTEENLLCGFIDIFDFDAKNKRAGVGIIVVDTYRKKGIGAESLSLVLKYCFKKLNLHQVYANISEDNEASIRLFEKLGFKLTGLKADWVLVDGAYKNELLFQKIKA</sequence>
<comment type="caution">
    <text evidence="2">The sequence shown here is derived from an EMBL/GenBank/DDBJ whole genome shotgun (WGS) entry which is preliminary data.</text>
</comment>
<dbReference type="GO" id="GO:0016747">
    <property type="term" value="F:acyltransferase activity, transferring groups other than amino-acyl groups"/>
    <property type="evidence" value="ECO:0007669"/>
    <property type="project" value="InterPro"/>
</dbReference>
<accession>A0A9W6B688</accession>
<protein>
    <submittedName>
        <fullName evidence="2">Acetyltransferase</fullName>
    </submittedName>
</protein>
<dbReference type="PANTHER" id="PTHR43415:SF3">
    <property type="entry name" value="GNAT-FAMILY ACETYLTRANSFERASE"/>
    <property type="match status" value="1"/>
</dbReference>
<dbReference type="Pfam" id="PF13302">
    <property type="entry name" value="Acetyltransf_3"/>
    <property type="match status" value="1"/>
</dbReference>
<gene>
    <name evidence="2" type="ORF">NBRC110019_14050</name>
</gene>
<evidence type="ECO:0000313" key="2">
    <source>
        <dbReference type="EMBL" id="GLB52365.1"/>
    </source>
</evidence>
<feature type="domain" description="N-acetyltransferase" evidence="1">
    <location>
        <begin position="9"/>
        <end position="170"/>
    </location>
</feature>
<dbReference type="CDD" id="cd04301">
    <property type="entry name" value="NAT_SF"/>
    <property type="match status" value="1"/>
</dbReference>
<organism evidence="2 3">
    <name type="scientific">Neptunitalea chrysea</name>
    <dbReference type="NCBI Taxonomy" id="1647581"/>
    <lineage>
        <taxon>Bacteria</taxon>
        <taxon>Pseudomonadati</taxon>
        <taxon>Bacteroidota</taxon>
        <taxon>Flavobacteriia</taxon>
        <taxon>Flavobacteriales</taxon>
        <taxon>Flavobacteriaceae</taxon>
        <taxon>Neptunitalea</taxon>
    </lineage>
</organism>
<name>A0A9W6B688_9FLAO</name>
<dbReference type="EMBL" id="BRVP01000008">
    <property type="protein sequence ID" value="GLB52365.1"/>
    <property type="molecule type" value="Genomic_DNA"/>
</dbReference>
<proteinExistence type="predicted"/>
<dbReference type="Proteomes" id="UP001143545">
    <property type="component" value="Unassembled WGS sequence"/>
</dbReference>
<dbReference type="AlphaFoldDB" id="A0A9W6B688"/>